<gene>
    <name evidence="1" type="ORF">M513_14199</name>
</gene>
<dbReference type="EMBL" id="KL364107">
    <property type="protein sequence ID" value="KFD44925.1"/>
    <property type="molecule type" value="Genomic_DNA"/>
</dbReference>
<evidence type="ECO:0000313" key="2">
    <source>
        <dbReference type="Proteomes" id="UP000030764"/>
    </source>
</evidence>
<feature type="non-terminal residue" evidence="1">
    <location>
        <position position="38"/>
    </location>
</feature>
<name>A0A085LIX9_9BILA</name>
<organism evidence="1 2">
    <name type="scientific">Trichuris suis</name>
    <name type="common">pig whipworm</name>
    <dbReference type="NCBI Taxonomy" id="68888"/>
    <lineage>
        <taxon>Eukaryota</taxon>
        <taxon>Metazoa</taxon>
        <taxon>Ecdysozoa</taxon>
        <taxon>Nematoda</taxon>
        <taxon>Enoplea</taxon>
        <taxon>Dorylaimia</taxon>
        <taxon>Trichinellida</taxon>
        <taxon>Trichuridae</taxon>
        <taxon>Trichuris</taxon>
    </lineage>
</organism>
<dbReference type="AlphaFoldDB" id="A0A085LIX9"/>
<protein>
    <submittedName>
        <fullName evidence="1">Uncharacterized protein</fullName>
    </submittedName>
</protein>
<dbReference type="Proteomes" id="UP000030764">
    <property type="component" value="Unassembled WGS sequence"/>
</dbReference>
<feature type="non-terminal residue" evidence="1">
    <location>
        <position position="1"/>
    </location>
</feature>
<proteinExistence type="predicted"/>
<sequence>AADKALSEFCKRPEVFANIHPLLERTDVYGRVFLAAAL</sequence>
<accession>A0A085LIX9</accession>
<keyword evidence="2" id="KW-1185">Reference proteome</keyword>
<reference evidence="1 2" key="1">
    <citation type="journal article" date="2014" name="Nat. Genet.">
        <title>Genome and transcriptome of the porcine whipworm Trichuris suis.</title>
        <authorList>
            <person name="Jex A.R."/>
            <person name="Nejsum P."/>
            <person name="Schwarz E.M."/>
            <person name="Hu L."/>
            <person name="Young N.D."/>
            <person name="Hall R.S."/>
            <person name="Korhonen P.K."/>
            <person name="Liao S."/>
            <person name="Thamsborg S."/>
            <person name="Xia J."/>
            <person name="Xu P."/>
            <person name="Wang S."/>
            <person name="Scheerlinck J.P."/>
            <person name="Hofmann A."/>
            <person name="Sternberg P.W."/>
            <person name="Wang J."/>
            <person name="Gasser R.B."/>
        </authorList>
    </citation>
    <scope>NUCLEOTIDE SEQUENCE [LARGE SCALE GENOMIC DNA]</scope>
    <source>
        <strain evidence="1">DCEP-RM93M</strain>
    </source>
</reference>
<evidence type="ECO:0000313" key="1">
    <source>
        <dbReference type="EMBL" id="KFD44925.1"/>
    </source>
</evidence>